<gene>
    <name evidence="1" type="ORF">ATEIFO6365_0009017100</name>
</gene>
<keyword evidence="2" id="KW-1185">Reference proteome</keyword>
<evidence type="ECO:0000313" key="2">
    <source>
        <dbReference type="Proteomes" id="UP000452235"/>
    </source>
</evidence>
<comment type="caution">
    <text evidence="1">The sequence shown here is derived from an EMBL/GenBank/DDBJ whole genome shotgun (WGS) entry which is preliminary data.</text>
</comment>
<name>A0A5M3ZBN9_ASPTE</name>
<reference evidence="1 2" key="1">
    <citation type="submission" date="2020-01" db="EMBL/GenBank/DDBJ databases">
        <title>Aspergillus terreus IFO 6365 whole genome shotgun sequence.</title>
        <authorList>
            <person name="Kanamasa S."/>
            <person name="Takahashi H."/>
        </authorList>
    </citation>
    <scope>NUCLEOTIDE SEQUENCE [LARGE SCALE GENOMIC DNA]</scope>
    <source>
        <strain evidence="1 2">IFO 6365</strain>
    </source>
</reference>
<dbReference type="EMBL" id="BLJY01000009">
    <property type="protein sequence ID" value="GFF18808.1"/>
    <property type="molecule type" value="Genomic_DNA"/>
</dbReference>
<dbReference type="OrthoDB" id="5402816at2759"/>
<evidence type="ECO:0000313" key="1">
    <source>
        <dbReference type="EMBL" id="GFF18808.1"/>
    </source>
</evidence>
<dbReference type="Proteomes" id="UP000452235">
    <property type="component" value="Unassembled WGS sequence"/>
</dbReference>
<protein>
    <submittedName>
        <fullName evidence="1">Uncharacterized protein</fullName>
    </submittedName>
</protein>
<dbReference type="AlphaFoldDB" id="A0A5M3ZBN9"/>
<accession>A0A5M3ZBN9</accession>
<sequence length="66" mass="7564">MAAIALPDIEARSRILKRNWASENPGPILVFCIVFVVGLGVLSLFAYRKWMARKAQRQTYEVREVN</sequence>
<proteinExistence type="predicted"/>
<organism evidence="1 2">
    <name type="scientific">Aspergillus terreus</name>
    <dbReference type="NCBI Taxonomy" id="33178"/>
    <lineage>
        <taxon>Eukaryota</taxon>
        <taxon>Fungi</taxon>
        <taxon>Dikarya</taxon>
        <taxon>Ascomycota</taxon>
        <taxon>Pezizomycotina</taxon>
        <taxon>Eurotiomycetes</taxon>
        <taxon>Eurotiomycetidae</taxon>
        <taxon>Eurotiales</taxon>
        <taxon>Aspergillaceae</taxon>
        <taxon>Aspergillus</taxon>
        <taxon>Aspergillus subgen. Circumdati</taxon>
    </lineage>
</organism>